<dbReference type="AlphaFoldDB" id="C5K682"/>
<name>C5K682_PERM5</name>
<protein>
    <submittedName>
        <fullName evidence="1">Uncharacterized protein</fullName>
    </submittedName>
</protein>
<evidence type="ECO:0000313" key="2">
    <source>
        <dbReference type="Proteomes" id="UP000007800"/>
    </source>
</evidence>
<organism evidence="2">
    <name type="scientific">Perkinsus marinus (strain ATCC 50983 / TXsc)</name>
    <dbReference type="NCBI Taxonomy" id="423536"/>
    <lineage>
        <taxon>Eukaryota</taxon>
        <taxon>Sar</taxon>
        <taxon>Alveolata</taxon>
        <taxon>Perkinsozoa</taxon>
        <taxon>Perkinsea</taxon>
        <taxon>Perkinsida</taxon>
        <taxon>Perkinsidae</taxon>
        <taxon>Perkinsus</taxon>
    </lineage>
</organism>
<gene>
    <name evidence="1" type="ORF">Pmar_PMAR001632</name>
</gene>
<keyword evidence="2" id="KW-1185">Reference proteome</keyword>
<sequence length="68" mass="7524">MPTFTRLAPGGAVNIVDWSTIGGVRPYDHLLIEATVVIDKALIKVKRVYSLTKDKMACYDDLKLEASD</sequence>
<accession>C5K682</accession>
<dbReference type="EMBL" id="GG670856">
    <property type="protein sequence ID" value="EER20010.1"/>
    <property type="molecule type" value="Genomic_DNA"/>
</dbReference>
<dbReference type="Proteomes" id="UP000007800">
    <property type="component" value="Unassembled WGS sequence"/>
</dbReference>
<dbReference type="GeneID" id="9058844"/>
<dbReference type="InParanoid" id="C5K682"/>
<dbReference type="RefSeq" id="XP_002788214.1">
    <property type="nucleotide sequence ID" value="XM_002788168.1"/>
</dbReference>
<proteinExistence type="predicted"/>
<evidence type="ECO:0000313" key="1">
    <source>
        <dbReference type="EMBL" id="EER20010.1"/>
    </source>
</evidence>
<reference evidence="1 2" key="1">
    <citation type="submission" date="2008-07" db="EMBL/GenBank/DDBJ databases">
        <authorList>
            <person name="El-Sayed N."/>
            <person name="Caler E."/>
            <person name="Inman J."/>
            <person name="Amedeo P."/>
            <person name="Hass B."/>
            <person name="Wortman J."/>
        </authorList>
    </citation>
    <scope>NUCLEOTIDE SEQUENCE [LARGE SCALE GENOMIC DNA]</scope>
    <source>
        <strain evidence="2">ATCC 50983 / TXsc</strain>
    </source>
</reference>